<dbReference type="InterPro" id="IPR019858">
    <property type="entry name" value="CRISPR-assoc_Cas1_HMARI/TNEAP"/>
</dbReference>
<keyword evidence="6 9" id="KW-0051">Antiviral defense</keyword>
<dbReference type="GO" id="GO:0003677">
    <property type="term" value="F:DNA binding"/>
    <property type="evidence" value="ECO:0007669"/>
    <property type="project" value="UniProtKB-KW"/>
</dbReference>
<evidence type="ECO:0000256" key="2">
    <source>
        <dbReference type="ARBA" id="ARBA00022723"/>
    </source>
</evidence>
<dbReference type="GO" id="GO:0046872">
    <property type="term" value="F:metal ion binding"/>
    <property type="evidence" value="ECO:0007669"/>
    <property type="project" value="UniProtKB-UniRule"/>
</dbReference>
<evidence type="ECO:0000313" key="12">
    <source>
        <dbReference type="Proteomes" id="UP000199322"/>
    </source>
</evidence>
<comment type="cofactor">
    <cofactor evidence="9">
        <name>Mg(2+)</name>
        <dbReference type="ChEBI" id="CHEBI:18420"/>
    </cofactor>
    <cofactor evidence="9">
        <name>Mn(2+)</name>
        <dbReference type="ChEBI" id="CHEBI:29035"/>
    </cofactor>
</comment>
<evidence type="ECO:0000313" key="13">
    <source>
        <dbReference type="Proteomes" id="UP000297288"/>
    </source>
</evidence>
<dbReference type="NCBIfam" id="TIGR00287">
    <property type="entry name" value="cas1"/>
    <property type="match status" value="1"/>
</dbReference>
<evidence type="ECO:0000256" key="7">
    <source>
        <dbReference type="ARBA" id="ARBA00023125"/>
    </source>
</evidence>
<dbReference type="EMBL" id="FMYV01000001">
    <property type="protein sequence ID" value="SDB96235.1"/>
    <property type="molecule type" value="Genomic_DNA"/>
</dbReference>
<keyword evidence="1 9" id="KW-0540">Nuclease</keyword>
<name>A0A1G6HQU6_9BACT</name>
<dbReference type="OrthoDB" id="9803119at2"/>
<evidence type="ECO:0000256" key="4">
    <source>
        <dbReference type="ARBA" id="ARBA00022801"/>
    </source>
</evidence>
<dbReference type="NCBIfam" id="TIGR03641">
    <property type="entry name" value="cas1_HMARI"/>
    <property type="match status" value="1"/>
</dbReference>
<dbReference type="InterPro" id="IPR042206">
    <property type="entry name" value="CRISPR-assoc_Cas1_C"/>
</dbReference>
<dbReference type="EMBL" id="SRME01000001">
    <property type="protein sequence ID" value="TGG88910.1"/>
    <property type="molecule type" value="Genomic_DNA"/>
</dbReference>
<comment type="similarity">
    <text evidence="9">Belongs to the CRISPR-associated endonuclease Cas1 family.</text>
</comment>
<dbReference type="GO" id="GO:0004520">
    <property type="term" value="F:DNA endonuclease activity"/>
    <property type="evidence" value="ECO:0007669"/>
    <property type="project" value="InterPro"/>
</dbReference>
<sequence length="331" mass="39222">MKSKYIMTMGNLSRKDNSLDFKNEKGHNYIPIEGVREIYILNEVSVNSKLLSYLSKYGIILHFFDYFGHYTGTYYPKEKYISGKLLIKQVYAFTNKREKIAKSIIKGIIENIHFVLYHYYKHGINEVKPFLGDLKKIYLRDLEKDINISQIMAIEGAVWQNFYNQFKFFLNEDFIFNKRVKRPPDNPINALISFGNSLLYTRTISQIYRTHLDQSISFLHEPVQSRFSLSLDLSESFKPLIVFKTIFDLVNHNSLKVKEHFDNKLNYCILNPQGRKIFIKAFEERLDKKFKHGKLKRLVSYNTAIKIDGYKLIKDIMEDKPFIPYIEKIKI</sequence>
<dbReference type="STRING" id="28234.SAMN04488588_0052"/>
<evidence type="ECO:0000313" key="11">
    <source>
        <dbReference type="EMBL" id="TGG88910.1"/>
    </source>
</evidence>
<dbReference type="Pfam" id="PF01867">
    <property type="entry name" value="Cas_Cas1"/>
    <property type="match status" value="1"/>
</dbReference>
<feature type="binding site" evidence="9">
    <location>
        <position position="155"/>
    </location>
    <ligand>
        <name>Mn(2+)</name>
        <dbReference type="ChEBI" id="CHEBI:29035"/>
    </ligand>
</feature>
<evidence type="ECO:0000256" key="8">
    <source>
        <dbReference type="ARBA" id="ARBA00023211"/>
    </source>
</evidence>
<dbReference type="InterPro" id="IPR002729">
    <property type="entry name" value="CRISPR-assoc_Cas1"/>
</dbReference>
<dbReference type="EC" id="3.1.-.-" evidence="9"/>
<organism evidence="10 12">
    <name type="scientific">Geotoga petraea</name>
    <dbReference type="NCBI Taxonomy" id="28234"/>
    <lineage>
        <taxon>Bacteria</taxon>
        <taxon>Thermotogati</taxon>
        <taxon>Thermotogota</taxon>
        <taxon>Thermotogae</taxon>
        <taxon>Petrotogales</taxon>
        <taxon>Petrotogaceae</taxon>
        <taxon>Geotoga</taxon>
    </lineage>
</organism>
<dbReference type="GO" id="GO:0016787">
    <property type="term" value="F:hydrolase activity"/>
    <property type="evidence" value="ECO:0007669"/>
    <property type="project" value="UniProtKB-KW"/>
</dbReference>
<comment type="function">
    <text evidence="9">CRISPR (clustered regularly interspaced short palindromic repeat), is an adaptive immune system that provides protection against mobile genetic elements (viruses, transposable elements and conjugative plasmids). CRISPR clusters contain spacers, sequences complementary to antecedent mobile elements, and target invading nucleic acids. CRISPR clusters are transcribed and processed into CRISPR RNA (crRNA). Acts as a dsDNA endonuclease. Involved in the integration of spacer DNA into the CRISPR cassette.</text>
</comment>
<keyword evidence="7 9" id="KW-0238">DNA-binding</keyword>
<dbReference type="InterPro" id="IPR042211">
    <property type="entry name" value="CRISPR-assoc_Cas1_N"/>
</dbReference>
<keyword evidence="8 9" id="KW-0464">Manganese</keyword>
<dbReference type="PANTHER" id="PTHR43219">
    <property type="entry name" value="CRISPR-ASSOCIATED ENDONUCLEASE CAS1"/>
    <property type="match status" value="1"/>
</dbReference>
<protein>
    <recommendedName>
        <fullName evidence="9">CRISPR-associated endonuclease Cas1</fullName>
        <ecNumber evidence="9">3.1.-.-</ecNumber>
    </recommendedName>
</protein>
<dbReference type="RefSeq" id="WP_091401709.1">
    <property type="nucleotide sequence ID" value="NZ_FMYV01000001.1"/>
</dbReference>
<evidence type="ECO:0000256" key="5">
    <source>
        <dbReference type="ARBA" id="ARBA00022842"/>
    </source>
</evidence>
<dbReference type="Gene3D" id="3.100.10.20">
    <property type="entry name" value="CRISPR-associated endonuclease Cas1, N-terminal domain"/>
    <property type="match status" value="1"/>
</dbReference>
<dbReference type="AlphaFoldDB" id="A0A1G6HQU6"/>
<evidence type="ECO:0000256" key="9">
    <source>
        <dbReference type="HAMAP-Rule" id="MF_01470"/>
    </source>
</evidence>
<dbReference type="GO" id="GO:0051607">
    <property type="term" value="P:defense response to virus"/>
    <property type="evidence" value="ECO:0007669"/>
    <property type="project" value="UniProtKB-UniRule"/>
</dbReference>
<evidence type="ECO:0000256" key="6">
    <source>
        <dbReference type="ARBA" id="ARBA00023118"/>
    </source>
</evidence>
<gene>
    <name evidence="11" type="primary">cas1b</name>
    <name evidence="9" type="synonym">cas1</name>
    <name evidence="11" type="ORF">E4650_01575</name>
    <name evidence="10" type="ORF">SAMN04488588_0052</name>
</gene>
<dbReference type="Proteomes" id="UP000297288">
    <property type="component" value="Unassembled WGS sequence"/>
</dbReference>
<feature type="binding site" evidence="9">
    <location>
        <position position="220"/>
    </location>
    <ligand>
        <name>Mn(2+)</name>
        <dbReference type="ChEBI" id="CHEBI:29035"/>
    </ligand>
</feature>
<evidence type="ECO:0000256" key="3">
    <source>
        <dbReference type="ARBA" id="ARBA00022759"/>
    </source>
</evidence>
<evidence type="ECO:0000256" key="1">
    <source>
        <dbReference type="ARBA" id="ARBA00022722"/>
    </source>
</evidence>
<proteinExistence type="inferred from homology"/>
<keyword evidence="2 9" id="KW-0479">Metal-binding</keyword>
<reference evidence="10 12" key="1">
    <citation type="submission" date="2016-10" db="EMBL/GenBank/DDBJ databases">
        <authorList>
            <person name="de Groot N.N."/>
        </authorList>
    </citation>
    <scope>NUCLEOTIDE SEQUENCE [LARGE SCALE GENOMIC DNA]</scope>
    <source>
        <strain evidence="10 12">WG14</strain>
    </source>
</reference>
<dbReference type="GO" id="GO:0043571">
    <property type="term" value="P:maintenance of CRISPR repeat elements"/>
    <property type="evidence" value="ECO:0007669"/>
    <property type="project" value="UniProtKB-UniRule"/>
</dbReference>
<accession>A0A1G6HQU6</accession>
<evidence type="ECO:0000313" key="10">
    <source>
        <dbReference type="EMBL" id="SDB96235.1"/>
    </source>
</evidence>
<feature type="binding site" evidence="9">
    <location>
        <position position="235"/>
    </location>
    <ligand>
        <name>Mn(2+)</name>
        <dbReference type="ChEBI" id="CHEBI:29035"/>
    </ligand>
</feature>
<comment type="subunit">
    <text evidence="9">Homodimer, forms a heterotetramer with a Cas2 homodimer.</text>
</comment>
<reference evidence="11 13" key="2">
    <citation type="submission" date="2019-04" db="EMBL/GenBank/DDBJ databases">
        <title>Draft genome sequence data and analysis of a Fermenting Bacterium, Geotoga petraea strain HO-Geo1, isolated from heavy-oil petroleum reservoir in Russia.</title>
        <authorList>
            <person name="Grouzdev D.S."/>
            <person name="Semenova E.M."/>
            <person name="Sokolova D.S."/>
            <person name="Tourova T.P."/>
            <person name="Poltaraus A.B."/>
            <person name="Nazina T.N."/>
        </authorList>
    </citation>
    <scope>NUCLEOTIDE SEQUENCE [LARGE SCALE GENOMIC DNA]</scope>
    <source>
        <strain evidence="11 13">HO-Geo1</strain>
    </source>
</reference>
<keyword evidence="12" id="KW-1185">Reference proteome</keyword>
<dbReference type="Proteomes" id="UP000199322">
    <property type="component" value="Unassembled WGS sequence"/>
</dbReference>
<dbReference type="Gene3D" id="1.20.120.920">
    <property type="entry name" value="CRISPR-associated endonuclease Cas1, C-terminal domain"/>
    <property type="match status" value="1"/>
</dbReference>
<keyword evidence="4 9" id="KW-0378">Hydrolase</keyword>
<dbReference type="PANTHER" id="PTHR43219:SF1">
    <property type="entry name" value="CRISPR-ASSOCIATED ENDONUCLEASE CAS1"/>
    <property type="match status" value="1"/>
</dbReference>
<keyword evidence="3 9" id="KW-0255">Endonuclease</keyword>
<dbReference type="HAMAP" id="MF_01470">
    <property type="entry name" value="Cas1"/>
    <property type="match status" value="1"/>
</dbReference>
<keyword evidence="5 9" id="KW-0460">Magnesium</keyword>